<comment type="function">
    <text evidence="8">Mitochondrial intermembrane chaperone that participates in the import and insertion of some multi-pass transmembrane proteins into the mitochondrial inner membrane. Also required for the transfer of beta-barrel precursors from the TOM complex to the sorting and assembly machinery (SAM complex) of the outer membrane. Acts as a chaperone-like protein that protects the hydrophobic precursors from aggregation and guide them through the mitochondrial intermembrane space.</text>
</comment>
<dbReference type="AlphaFoldDB" id="A0AAV9HIY9"/>
<sequence length="94" mass="10632">MSDLTIAQSDIDKLNEKDRAELRQFFANEEQKTKIQSQTHALTELCWKKCVTSNIKNGALDKNEQSCLANCVDRFMDVNIATMRALAAMGGRQH</sequence>
<proteinExistence type="inferred from homology"/>
<evidence type="ECO:0000256" key="4">
    <source>
        <dbReference type="ARBA" id="ARBA00022927"/>
    </source>
</evidence>
<keyword evidence="3 8" id="KW-0472">Membrane</keyword>
<evidence type="ECO:0000313" key="11">
    <source>
        <dbReference type="Proteomes" id="UP001321749"/>
    </source>
</evidence>
<keyword evidence="8" id="KW-0813">Transport</keyword>
<keyword evidence="4 8" id="KW-0653">Protein transport</keyword>
<accession>A0AAV9HIY9</accession>
<evidence type="ECO:0000256" key="8">
    <source>
        <dbReference type="RuleBase" id="RU367043"/>
    </source>
</evidence>
<organism evidence="10 11">
    <name type="scientific">Cladorrhinum samala</name>
    <dbReference type="NCBI Taxonomy" id="585594"/>
    <lineage>
        <taxon>Eukaryota</taxon>
        <taxon>Fungi</taxon>
        <taxon>Dikarya</taxon>
        <taxon>Ascomycota</taxon>
        <taxon>Pezizomycotina</taxon>
        <taxon>Sordariomycetes</taxon>
        <taxon>Sordariomycetidae</taxon>
        <taxon>Sordariales</taxon>
        <taxon>Podosporaceae</taxon>
        <taxon>Cladorrhinum</taxon>
    </lineage>
</organism>
<dbReference type="InterPro" id="IPR004217">
    <property type="entry name" value="Tim10-like"/>
</dbReference>
<name>A0AAV9HIY9_9PEZI</name>
<comment type="subcellular location">
    <subcellularLocation>
        <location evidence="1 8">Mitochondrion inner membrane</location>
        <topology evidence="1 8">Peripheral membrane protein</topology>
        <orientation evidence="1 8">Intermembrane side</orientation>
    </subcellularLocation>
</comment>
<protein>
    <recommendedName>
        <fullName evidence="8">Mitochondrial import inner membrane translocase subunit</fullName>
    </recommendedName>
</protein>
<evidence type="ECO:0000256" key="6">
    <source>
        <dbReference type="ARBA" id="ARBA00023157"/>
    </source>
</evidence>
<reference evidence="10" key="1">
    <citation type="journal article" date="2023" name="Mol. Phylogenet. Evol.">
        <title>Genome-scale phylogeny and comparative genomics of the fungal order Sordariales.</title>
        <authorList>
            <person name="Hensen N."/>
            <person name="Bonometti L."/>
            <person name="Westerberg I."/>
            <person name="Brannstrom I.O."/>
            <person name="Guillou S."/>
            <person name="Cros-Aarteil S."/>
            <person name="Calhoun S."/>
            <person name="Haridas S."/>
            <person name="Kuo A."/>
            <person name="Mondo S."/>
            <person name="Pangilinan J."/>
            <person name="Riley R."/>
            <person name="LaButti K."/>
            <person name="Andreopoulos B."/>
            <person name="Lipzen A."/>
            <person name="Chen C."/>
            <person name="Yan M."/>
            <person name="Daum C."/>
            <person name="Ng V."/>
            <person name="Clum A."/>
            <person name="Steindorff A."/>
            <person name="Ohm R.A."/>
            <person name="Martin F."/>
            <person name="Silar P."/>
            <person name="Natvig D.O."/>
            <person name="Lalanne C."/>
            <person name="Gautier V."/>
            <person name="Ament-Velasquez S.L."/>
            <person name="Kruys A."/>
            <person name="Hutchinson M.I."/>
            <person name="Powell A.J."/>
            <person name="Barry K."/>
            <person name="Miller A.N."/>
            <person name="Grigoriev I.V."/>
            <person name="Debuchy R."/>
            <person name="Gladieux P."/>
            <person name="Hiltunen Thoren M."/>
            <person name="Johannesson H."/>
        </authorList>
    </citation>
    <scope>NUCLEOTIDE SEQUENCE</scope>
    <source>
        <strain evidence="10">PSN324</strain>
    </source>
</reference>
<comment type="similarity">
    <text evidence="2 8">Belongs to the small Tim family.</text>
</comment>
<evidence type="ECO:0000259" key="9">
    <source>
        <dbReference type="Pfam" id="PF02953"/>
    </source>
</evidence>
<reference evidence="10" key="2">
    <citation type="submission" date="2023-06" db="EMBL/GenBank/DDBJ databases">
        <authorList>
            <consortium name="Lawrence Berkeley National Laboratory"/>
            <person name="Mondo S.J."/>
            <person name="Hensen N."/>
            <person name="Bonometti L."/>
            <person name="Westerberg I."/>
            <person name="Brannstrom I.O."/>
            <person name="Guillou S."/>
            <person name="Cros-Aarteil S."/>
            <person name="Calhoun S."/>
            <person name="Haridas S."/>
            <person name="Kuo A."/>
            <person name="Pangilinan J."/>
            <person name="Riley R."/>
            <person name="Labutti K."/>
            <person name="Andreopoulos B."/>
            <person name="Lipzen A."/>
            <person name="Chen C."/>
            <person name="Yanf M."/>
            <person name="Daum C."/>
            <person name="Ng V."/>
            <person name="Clum A."/>
            <person name="Steindorff A."/>
            <person name="Ohm R."/>
            <person name="Martin F."/>
            <person name="Silar P."/>
            <person name="Natvig D."/>
            <person name="Lalanne C."/>
            <person name="Gautier V."/>
            <person name="Ament-Velasquez S.L."/>
            <person name="Kruys A."/>
            <person name="Hutchinson M.I."/>
            <person name="Powell A.J."/>
            <person name="Barry K."/>
            <person name="Miller A.N."/>
            <person name="Grigoriev I.V."/>
            <person name="Debuchy R."/>
            <person name="Gladieux P."/>
            <person name="Thoren M.H."/>
            <person name="Johannesson H."/>
        </authorList>
    </citation>
    <scope>NUCLEOTIDE SEQUENCE</scope>
    <source>
        <strain evidence="10">PSN324</strain>
    </source>
</reference>
<evidence type="ECO:0000256" key="5">
    <source>
        <dbReference type="ARBA" id="ARBA00023010"/>
    </source>
</evidence>
<dbReference type="EMBL" id="MU865031">
    <property type="protein sequence ID" value="KAK4459628.1"/>
    <property type="molecule type" value="Genomic_DNA"/>
</dbReference>
<dbReference type="InterPro" id="IPR035427">
    <property type="entry name" value="Tim10-like_dom_sf"/>
</dbReference>
<dbReference type="SUPFAM" id="SSF144122">
    <property type="entry name" value="Tim10-like"/>
    <property type="match status" value="1"/>
</dbReference>
<keyword evidence="8" id="KW-0496">Mitochondrion</keyword>
<feature type="domain" description="Tim10-like" evidence="9">
    <location>
        <begin position="24"/>
        <end position="87"/>
    </location>
</feature>
<evidence type="ECO:0000313" key="10">
    <source>
        <dbReference type="EMBL" id="KAK4459628.1"/>
    </source>
</evidence>
<comment type="subunit">
    <text evidence="8">Heterohexamer.</text>
</comment>
<evidence type="ECO:0000256" key="2">
    <source>
        <dbReference type="ARBA" id="ARBA00006720"/>
    </source>
</evidence>
<dbReference type="Gene3D" id="1.10.287.810">
    <property type="entry name" value="Mitochondrial import inner membrane translocase subunit tim13 like domains"/>
    <property type="match status" value="1"/>
</dbReference>
<dbReference type="GO" id="GO:0015031">
    <property type="term" value="P:protein transport"/>
    <property type="evidence" value="ECO:0007669"/>
    <property type="project" value="UniProtKB-KW"/>
</dbReference>
<keyword evidence="7 8" id="KW-0143">Chaperone</keyword>
<dbReference type="Pfam" id="PF02953">
    <property type="entry name" value="zf-Tim10_DDP"/>
    <property type="match status" value="1"/>
</dbReference>
<evidence type="ECO:0000256" key="1">
    <source>
        <dbReference type="ARBA" id="ARBA00004137"/>
    </source>
</evidence>
<keyword evidence="6 8" id="KW-1015">Disulfide bond</keyword>
<comment type="domain">
    <text evidence="8">The twin CX3C motif contains 4 conserved Cys residues that form 2 disulfide bonds in the mitochondrial intermembrane space.</text>
</comment>
<dbReference type="GO" id="GO:0005743">
    <property type="term" value="C:mitochondrial inner membrane"/>
    <property type="evidence" value="ECO:0007669"/>
    <property type="project" value="UniProtKB-SubCell"/>
</dbReference>
<evidence type="ECO:0000256" key="3">
    <source>
        <dbReference type="ARBA" id="ARBA00022792"/>
    </source>
</evidence>
<keyword evidence="11" id="KW-1185">Reference proteome</keyword>
<evidence type="ECO:0000256" key="7">
    <source>
        <dbReference type="ARBA" id="ARBA00023186"/>
    </source>
</evidence>
<comment type="caution">
    <text evidence="10">The sequence shown here is derived from an EMBL/GenBank/DDBJ whole genome shotgun (WGS) entry which is preliminary data.</text>
</comment>
<gene>
    <name evidence="10" type="ORF">QBC42DRAFT_273933</name>
</gene>
<keyword evidence="5 8" id="KW-0811">Translocation</keyword>
<dbReference type="Proteomes" id="UP001321749">
    <property type="component" value="Unassembled WGS sequence"/>
</dbReference>
<keyword evidence="3 8" id="KW-0999">Mitochondrion inner membrane</keyword>